<dbReference type="STRING" id="55188.A0A2H5PQH0"/>
<dbReference type="GO" id="GO:0006397">
    <property type="term" value="P:mRNA processing"/>
    <property type="evidence" value="ECO:0007669"/>
    <property type="project" value="UniProtKB-KW"/>
</dbReference>
<evidence type="ECO:0000313" key="5">
    <source>
        <dbReference type="Proteomes" id="UP000236630"/>
    </source>
</evidence>
<comment type="caution">
    <text evidence="4">The sequence shown here is derived from an EMBL/GenBank/DDBJ whole genome shotgun (WGS) entry which is preliminary data.</text>
</comment>
<evidence type="ECO:0000313" key="4">
    <source>
        <dbReference type="EMBL" id="GAY54599.1"/>
    </source>
</evidence>
<dbReference type="EMBL" id="BDQV01000107">
    <property type="protein sequence ID" value="GAY54599.1"/>
    <property type="molecule type" value="Genomic_DNA"/>
</dbReference>
<reference evidence="4 5" key="1">
    <citation type="journal article" date="2017" name="Front. Genet.">
        <title>Draft sequencing of the heterozygous diploid genome of Satsuma (Citrus unshiu Marc.) using a hybrid assembly approach.</title>
        <authorList>
            <person name="Shimizu T."/>
            <person name="Tanizawa Y."/>
            <person name="Mochizuki T."/>
            <person name="Nagasaki H."/>
            <person name="Yoshioka T."/>
            <person name="Toyoda A."/>
            <person name="Fujiyama A."/>
            <person name="Kaminuma E."/>
            <person name="Nakamura Y."/>
        </authorList>
    </citation>
    <scope>NUCLEOTIDE SEQUENCE [LARGE SCALE GENOMIC DNA]</scope>
    <source>
        <strain evidence="5">cv. Miyagawa wase</strain>
    </source>
</reference>
<dbReference type="InterPro" id="IPR002866">
    <property type="entry name" value="Maturase_MatK"/>
</dbReference>
<evidence type="ECO:0000259" key="3">
    <source>
        <dbReference type="Pfam" id="PF01824"/>
    </source>
</evidence>
<gene>
    <name evidence="4" type="ORF">CUMW_157960</name>
</gene>
<dbReference type="PANTHER" id="PTHR34811:SF1">
    <property type="entry name" value="MATURASE K"/>
    <property type="match status" value="1"/>
</dbReference>
<protein>
    <recommendedName>
        <fullName evidence="3">Maturase MatK N-terminal domain-containing protein</fullName>
    </recommendedName>
</protein>
<name>A0A2H5PQH0_CITUN</name>
<proteinExistence type="inferred from homology"/>
<dbReference type="Pfam" id="PF01824">
    <property type="entry name" value="MatK_N"/>
    <property type="match status" value="1"/>
</dbReference>
<dbReference type="GO" id="GO:0009507">
    <property type="term" value="C:chloroplast"/>
    <property type="evidence" value="ECO:0007669"/>
    <property type="project" value="InterPro"/>
</dbReference>
<dbReference type="Proteomes" id="UP000236630">
    <property type="component" value="Unassembled WGS sequence"/>
</dbReference>
<dbReference type="PANTHER" id="PTHR34811">
    <property type="entry name" value="MATURASE K"/>
    <property type="match status" value="1"/>
</dbReference>
<evidence type="ECO:0000256" key="2">
    <source>
        <dbReference type="ARBA" id="ARBA00022664"/>
    </source>
</evidence>
<dbReference type="InterPro" id="IPR024942">
    <property type="entry name" value="Maturase_MatK_N"/>
</dbReference>
<comment type="similarity">
    <text evidence="1">Belongs to the intron maturase 2 family. MatK subfamily.</text>
</comment>
<dbReference type="AlphaFoldDB" id="A0A2H5PQH0"/>
<keyword evidence="2" id="KW-0507">mRNA processing</keyword>
<organism evidence="4 5">
    <name type="scientific">Citrus unshiu</name>
    <name type="common">Satsuma mandarin</name>
    <name type="synonym">Citrus nobilis var. unshiu</name>
    <dbReference type="NCBI Taxonomy" id="55188"/>
    <lineage>
        <taxon>Eukaryota</taxon>
        <taxon>Viridiplantae</taxon>
        <taxon>Streptophyta</taxon>
        <taxon>Embryophyta</taxon>
        <taxon>Tracheophyta</taxon>
        <taxon>Spermatophyta</taxon>
        <taxon>Magnoliopsida</taxon>
        <taxon>eudicotyledons</taxon>
        <taxon>Gunneridae</taxon>
        <taxon>Pentapetalae</taxon>
        <taxon>rosids</taxon>
        <taxon>malvids</taxon>
        <taxon>Sapindales</taxon>
        <taxon>Rutaceae</taxon>
        <taxon>Aurantioideae</taxon>
        <taxon>Citrus</taxon>
    </lineage>
</organism>
<feature type="domain" description="Maturase MatK N-terminal" evidence="3">
    <location>
        <begin position="31"/>
        <end position="109"/>
    </location>
</feature>
<keyword evidence="5" id="KW-1185">Reference proteome</keyword>
<accession>A0A2H5PQH0</accession>
<evidence type="ECO:0000256" key="1">
    <source>
        <dbReference type="ARBA" id="ARBA00006621"/>
    </source>
</evidence>
<sequence length="220" mass="25670">MSLEGGFYNNKSSSLSLKWHNNMLYSQIISEGKLSHLNYVLDVPILHLIFPEILVKFLDNSSLHLLWFLLHEYFNSNALIIPKKSISIFSKSNPRLLLFLYNSHYWSSNFGIRAGDPNQNPIFCHSNKFIYYRGGNSIFPTKGKKFPINSFNISFFENKLSHLYFASDRHWVNDASSLHLLGFFLISDYRYSFKKIHTNKIVIPAYSCLKTNLVVLHIMY</sequence>